<dbReference type="AlphaFoldDB" id="A0A8X6UCT7"/>
<reference evidence="1" key="1">
    <citation type="submission" date="2020-08" db="EMBL/GenBank/DDBJ databases">
        <title>Multicomponent nature underlies the extraordinary mechanical properties of spider dragline silk.</title>
        <authorList>
            <person name="Kono N."/>
            <person name="Nakamura H."/>
            <person name="Mori M."/>
            <person name="Yoshida Y."/>
            <person name="Ohtoshi R."/>
            <person name="Malay A.D."/>
            <person name="Moran D.A.P."/>
            <person name="Tomita M."/>
            <person name="Numata K."/>
            <person name="Arakawa K."/>
        </authorList>
    </citation>
    <scope>NUCLEOTIDE SEQUENCE</scope>
</reference>
<dbReference type="Proteomes" id="UP000887013">
    <property type="component" value="Unassembled WGS sequence"/>
</dbReference>
<dbReference type="EMBL" id="BMAW01084909">
    <property type="protein sequence ID" value="GFU40599.1"/>
    <property type="molecule type" value="Genomic_DNA"/>
</dbReference>
<name>A0A8X6UCT7_NEPPI</name>
<comment type="caution">
    <text evidence="1">The sequence shown here is derived from an EMBL/GenBank/DDBJ whole genome shotgun (WGS) entry which is preliminary data.</text>
</comment>
<dbReference type="EMBL" id="BMAW01123939">
    <property type="protein sequence ID" value="GFU05616.1"/>
    <property type="molecule type" value="Genomic_DNA"/>
</dbReference>
<evidence type="ECO:0000313" key="3">
    <source>
        <dbReference type="Proteomes" id="UP000887013"/>
    </source>
</evidence>
<accession>A0A8X6UCT7</accession>
<evidence type="ECO:0000313" key="1">
    <source>
        <dbReference type="EMBL" id="GFU05616.1"/>
    </source>
</evidence>
<sequence length="98" mass="11148">MQTRHFLFDCGEIVLLPQWANLNEAFPLKDKGIRNGRQGHRGISKGSLLGGLRTLPAKQWLMLVKEICTLAYNLHVLRTTEWDTAEAVIYCALRLVEV</sequence>
<protein>
    <submittedName>
        <fullName evidence="1">Uncharacterized protein</fullName>
    </submittedName>
</protein>
<keyword evidence="3" id="KW-1185">Reference proteome</keyword>
<organism evidence="1 3">
    <name type="scientific">Nephila pilipes</name>
    <name type="common">Giant wood spider</name>
    <name type="synonym">Nephila maculata</name>
    <dbReference type="NCBI Taxonomy" id="299642"/>
    <lineage>
        <taxon>Eukaryota</taxon>
        <taxon>Metazoa</taxon>
        <taxon>Ecdysozoa</taxon>
        <taxon>Arthropoda</taxon>
        <taxon>Chelicerata</taxon>
        <taxon>Arachnida</taxon>
        <taxon>Araneae</taxon>
        <taxon>Araneomorphae</taxon>
        <taxon>Entelegynae</taxon>
        <taxon>Araneoidea</taxon>
        <taxon>Nephilidae</taxon>
        <taxon>Nephila</taxon>
    </lineage>
</organism>
<proteinExistence type="predicted"/>
<evidence type="ECO:0000313" key="2">
    <source>
        <dbReference type="EMBL" id="GFU40599.1"/>
    </source>
</evidence>
<gene>
    <name evidence="1" type="ORF">NPIL_519091</name>
    <name evidence="2" type="ORF">NPIL_7761</name>
</gene>